<accession>A0AAN0K0Y2</accession>
<dbReference type="EnsemblMetazoa" id="XM_020007269.1">
    <property type="protein sequence ID" value="XP_019862828.1"/>
    <property type="gene ID" value="LOC109591554"/>
</dbReference>
<dbReference type="PANTHER" id="PTHR14418">
    <property type="entry name" value="CONDENSIN COMPLEX SUBUNIT 3-RELATED"/>
    <property type="match status" value="1"/>
</dbReference>
<reference evidence="2" key="1">
    <citation type="journal article" date="2010" name="Nature">
        <title>The Amphimedon queenslandica genome and the evolution of animal complexity.</title>
        <authorList>
            <person name="Srivastava M."/>
            <person name="Simakov O."/>
            <person name="Chapman J."/>
            <person name="Fahey B."/>
            <person name="Gauthier M.E."/>
            <person name="Mitros T."/>
            <person name="Richards G.S."/>
            <person name="Conaco C."/>
            <person name="Dacre M."/>
            <person name="Hellsten U."/>
            <person name="Larroux C."/>
            <person name="Putnam N.H."/>
            <person name="Stanke M."/>
            <person name="Adamska M."/>
            <person name="Darling A."/>
            <person name="Degnan S.M."/>
            <person name="Oakley T.H."/>
            <person name="Plachetzki D.C."/>
            <person name="Zhai Y."/>
            <person name="Adamski M."/>
            <person name="Calcino A."/>
            <person name="Cummins S.F."/>
            <person name="Goodstein D.M."/>
            <person name="Harris C."/>
            <person name="Jackson D.J."/>
            <person name="Leys S.P."/>
            <person name="Shu S."/>
            <person name="Woodcroft B.J."/>
            <person name="Vervoort M."/>
            <person name="Kosik K.S."/>
            <person name="Manning G."/>
            <person name="Degnan B.M."/>
            <person name="Rokhsar D.S."/>
        </authorList>
    </citation>
    <scope>NUCLEOTIDE SEQUENCE [LARGE SCALE GENOMIC DNA]</scope>
</reference>
<evidence type="ECO:0000313" key="2">
    <source>
        <dbReference type="Proteomes" id="UP000007879"/>
    </source>
</evidence>
<dbReference type="PANTHER" id="PTHR14418:SF5">
    <property type="entry name" value="CONDENSIN COMPLEX SUBUNIT 3"/>
    <property type="match status" value="1"/>
</dbReference>
<evidence type="ECO:0000313" key="1">
    <source>
        <dbReference type="EnsemblMetazoa" id="XP_019862828.1"/>
    </source>
</evidence>
<dbReference type="GeneID" id="109591554"/>
<dbReference type="GO" id="GO:0007076">
    <property type="term" value="P:mitotic chromosome condensation"/>
    <property type="evidence" value="ECO:0007669"/>
    <property type="project" value="InterPro"/>
</dbReference>
<name>A0AAN0K0Y2_AMPQE</name>
<reference evidence="1" key="2">
    <citation type="submission" date="2024-06" db="UniProtKB">
        <authorList>
            <consortium name="EnsemblMetazoa"/>
        </authorList>
    </citation>
    <scope>IDENTIFICATION</scope>
</reference>
<dbReference type="AlphaFoldDB" id="A0AAN0K0Y2"/>
<dbReference type="GO" id="GO:0000796">
    <property type="term" value="C:condensin complex"/>
    <property type="evidence" value="ECO:0007669"/>
    <property type="project" value="InterPro"/>
</dbReference>
<dbReference type="RefSeq" id="XP_019862828.1">
    <property type="nucleotide sequence ID" value="XM_020007269.1"/>
</dbReference>
<sequence>VKDCLIPFDDLTCEMVFYWRCLSKYFRSKPEGEGLGFFDRVTPTLSNFCHYFKSYIDDKIFKASSVSDSTLDNELSVEFVGRQLCGMISCLDFTDEMGRRLLDDLIHQLIINPSYPTSLVSCILKEQVQVWPQESYRIERLLDMIAEIRCPSISDSAATSSIITTSQFMNMSTVNLKVLV</sequence>
<dbReference type="Proteomes" id="UP000007879">
    <property type="component" value="Unassembled WGS sequence"/>
</dbReference>
<dbReference type="KEGG" id="aqu:109591554"/>
<keyword evidence="2" id="KW-1185">Reference proteome</keyword>
<protein>
    <submittedName>
        <fullName evidence="1">Uncharacterized protein</fullName>
    </submittedName>
</protein>
<organism evidence="1 2">
    <name type="scientific">Amphimedon queenslandica</name>
    <name type="common">Sponge</name>
    <dbReference type="NCBI Taxonomy" id="400682"/>
    <lineage>
        <taxon>Eukaryota</taxon>
        <taxon>Metazoa</taxon>
        <taxon>Porifera</taxon>
        <taxon>Demospongiae</taxon>
        <taxon>Heteroscleromorpha</taxon>
        <taxon>Haplosclerida</taxon>
        <taxon>Niphatidae</taxon>
        <taxon>Amphimedon</taxon>
    </lineage>
</organism>
<dbReference type="InterPro" id="IPR027165">
    <property type="entry name" value="CND3"/>
</dbReference>
<proteinExistence type="predicted"/>
<dbReference type="GO" id="GO:0000793">
    <property type="term" value="C:condensed chromosome"/>
    <property type="evidence" value="ECO:0007669"/>
    <property type="project" value="TreeGrafter"/>
</dbReference>
<dbReference type="GO" id="GO:0005737">
    <property type="term" value="C:cytoplasm"/>
    <property type="evidence" value="ECO:0007669"/>
    <property type="project" value="TreeGrafter"/>
</dbReference>